<evidence type="ECO:0000313" key="7">
    <source>
        <dbReference type="EMBL" id="SFK94758.1"/>
    </source>
</evidence>
<dbReference type="InterPro" id="IPR050597">
    <property type="entry name" value="Cytochrome_c_Oxidase_Subunit"/>
</dbReference>
<dbReference type="Proteomes" id="UP000198725">
    <property type="component" value="Unassembled WGS sequence"/>
</dbReference>
<keyword evidence="1 4" id="KW-0349">Heme</keyword>
<keyword evidence="2 4" id="KW-0479">Metal-binding</keyword>
<evidence type="ECO:0000313" key="8">
    <source>
        <dbReference type="Proteomes" id="UP000198725"/>
    </source>
</evidence>
<gene>
    <name evidence="7" type="ORF">SAMN05192579_109144</name>
</gene>
<dbReference type="PANTHER" id="PTHR33751">
    <property type="entry name" value="CBB3-TYPE CYTOCHROME C OXIDASE SUBUNIT FIXP"/>
    <property type="match status" value="1"/>
</dbReference>
<proteinExistence type="predicted"/>
<evidence type="ECO:0000256" key="1">
    <source>
        <dbReference type="ARBA" id="ARBA00022617"/>
    </source>
</evidence>
<feature type="transmembrane region" description="Helical" evidence="5">
    <location>
        <begin position="20"/>
        <end position="37"/>
    </location>
</feature>
<evidence type="ECO:0000256" key="2">
    <source>
        <dbReference type="ARBA" id="ARBA00022723"/>
    </source>
</evidence>
<evidence type="ECO:0000256" key="4">
    <source>
        <dbReference type="PROSITE-ProRule" id="PRU00433"/>
    </source>
</evidence>
<keyword evidence="5" id="KW-0472">Membrane</keyword>
<protein>
    <submittedName>
        <fullName evidence="7">Cytochrome c553</fullName>
    </submittedName>
</protein>
<keyword evidence="3 4" id="KW-0408">Iron</keyword>
<sequence length="266" mass="28006">MNVRIGEVQTVEVGSSHRRGAGGAVLTAVLAILLAWLSPLRAAAPGDNAAPQVPDTLQQRIAACTSCHGVHGEGSPGSGFFPRLAGKPAGYLARQLMYFHDGLRKYAPMEYMVRSLSPAYMREIAEYFAAQQVPYQRSQVPHLPATTLQRGEQLVTQGDPALKVPACERCHGKSLTGVEPDIPGLVGLPYDYISSQLGSWRTGTRAAAAPDCMSEIANRLTPTDISAVAAWLATRQLPADTHALPAGSVTPPLVCGVLAGKGGDGT</sequence>
<dbReference type="SUPFAM" id="SSF46626">
    <property type="entry name" value="Cytochrome c"/>
    <property type="match status" value="2"/>
</dbReference>
<feature type="domain" description="Cytochrome c" evidence="6">
    <location>
        <begin position="41"/>
        <end position="132"/>
    </location>
</feature>
<dbReference type="Pfam" id="PF00034">
    <property type="entry name" value="Cytochrom_C"/>
    <property type="match status" value="1"/>
</dbReference>
<dbReference type="GO" id="GO:0046872">
    <property type="term" value="F:metal ion binding"/>
    <property type="evidence" value="ECO:0007669"/>
    <property type="project" value="UniProtKB-KW"/>
</dbReference>
<dbReference type="GO" id="GO:0009055">
    <property type="term" value="F:electron transfer activity"/>
    <property type="evidence" value="ECO:0007669"/>
    <property type="project" value="InterPro"/>
</dbReference>
<keyword evidence="5" id="KW-1133">Transmembrane helix</keyword>
<dbReference type="AlphaFoldDB" id="A0A1I4DMC6"/>
<keyword evidence="8" id="KW-1185">Reference proteome</keyword>
<keyword evidence="5" id="KW-0812">Transmembrane</keyword>
<dbReference type="GO" id="GO:0020037">
    <property type="term" value="F:heme binding"/>
    <property type="evidence" value="ECO:0007669"/>
    <property type="project" value="InterPro"/>
</dbReference>
<dbReference type="InterPro" id="IPR036909">
    <property type="entry name" value="Cyt_c-like_dom_sf"/>
</dbReference>
<organism evidence="7 8">
    <name type="scientific">Rhodanobacter glycinis</name>
    <dbReference type="NCBI Taxonomy" id="582702"/>
    <lineage>
        <taxon>Bacteria</taxon>
        <taxon>Pseudomonadati</taxon>
        <taxon>Pseudomonadota</taxon>
        <taxon>Gammaproteobacteria</taxon>
        <taxon>Lysobacterales</taxon>
        <taxon>Rhodanobacteraceae</taxon>
        <taxon>Rhodanobacter</taxon>
    </lineage>
</organism>
<reference evidence="8" key="1">
    <citation type="submission" date="2016-10" db="EMBL/GenBank/DDBJ databases">
        <authorList>
            <person name="Varghese N."/>
            <person name="Submissions S."/>
        </authorList>
    </citation>
    <scope>NUCLEOTIDE SEQUENCE [LARGE SCALE GENOMIC DNA]</scope>
    <source>
        <strain evidence="8">MO64</strain>
    </source>
</reference>
<dbReference type="RefSeq" id="WP_092704045.1">
    <property type="nucleotide sequence ID" value="NZ_FOSR01000009.1"/>
</dbReference>
<dbReference type="PROSITE" id="PS51007">
    <property type="entry name" value="CYTC"/>
    <property type="match status" value="2"/>
</dbReference>
<dbReference type="PANTHER" id="PTHR33751:SF11">
    <property type="entry name" value="BLL4483 PROTEIN"/>
    <property type="match status" value="1"/>
</dbReference>
<dbReference type="Gene3D" id="1.10.760.10">
    <property type="entry name" value="Cytochrome c-like domain"/>
    <property type="match status" value="2"/>
</dbReference>
<dbReference type="InterPro" id="IPR009056">
    <property type="entry name" value="Cyt_c-like_dom"/>
</dbReference>
<evidence type="ECO:0000256" key="3">
    <source>
        <dbReference type="ARBA" id="ARBA00023004"/>
    </source>
</evidence>
<feature type="domain" description="Cytochrome c" evidence="6">
    <location>
        <begin position="146"/>
        <end position="236"/>
    </location>
</feature>
<evidence type="ECO:0000259" key="6">
    <source>
        <dbReference type="PROSITE" id="PS51007"/>
    </source>
</evidence>
<evidence type="ECO:0000256" key="5">
    <source>
        <dbReference type="SAM" id="Phobius"/>
    </source>
</evidence>
<name>A0A1I4DMC6_9GAMM</name>
<dbReference type="EMBL" id="FOSR01000009">
    <property type="protein sequence ID" value="SFK94758.1"/>
    <property type="molecule type" value="Genomic_DNA"/>
</dbReference>
<accession>A0A1I4DMC6</accession>